<reference evidence="1 2" key="1">
    <citation type="journal article" date="2023" name="IMA Fungus">
        <title>Comparative genomic study of the Penicillium genus elucidates a diverse pangenome and 15 lateral gene transfer events.</title>
        <authorList>
            <person name="Petersen C."/>
            <person name="Sorensen T."/>
            <person name="Nielsen M.R."/>
            <person name="Sondergaard T.E."/>
            <person name="Sorensen J.L."/>
            <person name="Fitzpatrick D.A."/>
            <person name="Frisvad J.C."/>
            <person name="Nielsen K.L."/>
        </authorList>
    </citation>
    <scope>NUCLEOTIDE SEQUENCE [LARGE SCALE GENOMIC DNA]</scope>
    <source>
        <strain evidence="1 2">IBT 35679</strain>
    </source>
</reference>
<dbReference type="Proteomes" id="UP001220324">
    <property type="component" value="Unassembled WGS sequence"/>
</dbReference>
<evidence type="ECO:0000313" key="1">
    <source>
        <dbReference type="EMBL" id="KAJ5556987.1"/>
    </source>
</evidence>
<gene>
    <name evidence="1" type="ORF">N7494_000902</name>
</gene>
<evidence type="ECO:0000313" key="2">
    <source>
        <dbReference type="Proteomes" id="UP001220324"/>
    </source>
</evidence>
<protein>
    <submittedName>
        <fullName evidence="1">Uncharacterized protein</fullName>
    </submittedName>
</protein>
<proteinExistence type="predicted"/>
<dbReference type="AlphaFoldDB" id="A0AAD6D6T5"/>
<organism evidence="1 2">
    <name type="scientific">Penicillium frequentans</name>
    <dbReference type="NCBI Taxonomy" id="3151616"/>
    <lineage>
        <taxon>Eukaryota</taxon>
        <taxon>Fungi</taxon>
        <taxon>Dikarya</taxon>
        <taxon>Ascomycota</taxon>
        <taxon>Pezizomycotina</taxon>
        <taxon>Eurotiomycetes</taxon>
        <taxon>Eurotiomycetidae</taxon>
        <taxon>Eurotiales</taxon>
        <taxon>Aspergillaceae</taxon>
        <taxon>Penicillium</taxon>
    </lineage>
</organism>
<name>A0AAD6D6T5_9EURO</name>
<dbReference type="EMBL" id="JAQIZZ010000001">
    <property type="protein sequence ID" value="KAJ5556987.1"/>
    <property type="molecule type" value="Genomic_DNA"/>
</dbReference>
<accession>A0AAD6D6T5</accession>
<keyword evidence="2" id="KW-1185">Reference proteome</keyword>
<comment type="caution">
    <text evidence="1">The sequence shown here is derived from an EMBL/GenBank/DDBJ whole genome shotgun (WGS) entry which is preliminary data.</text>
</comment>
<sequence length="60" mass="6884">MPRIQWALTDVEKSIHKMVCAKEEGREGQPDEWMMEKLRKQSIYMKAEAQEVCGVNASTG</sequence>